<dbReference type="Proteomes" id="UP000595636">
    <property type="component" value="Chromosome"/>
</dbReference>
<dbReference type="KEGG" id="slf:JEQ17_40210"/>
<dbReference type="SMART" id="SM00530">
    <property type="entry name" value="HTH_XRE"/>
    <property type="match status" value="1"/>
</dbReference>
<name>A0A7T7L238_9ACTN</name>
<dbReference type="PROSITE" id="PS50943">
    <property type="entry name" value="HTH_CROC1"/>
    <property type="match status" value="1"/>
</dbReference>
<reference evidence="2 3" key="1">
    <citation type="submission" date="2020-12" db="EMBL/GenBank/DDBJ databases">
        <title>A novel species.</title>
        <authorList>
            <person name="Li K."/>
        </authorList>
    </citation>
    <scope>NUCLEOTIDE SEQUENCE [LARGE SCALE GENOMIC DNA]</scope>
    <source>
        <strain evidence="2 3">ZYC-3</strain>
    </source>
</reference>
<dbReference type="SUPFAM" id="SSF47413">
    <property type="entry name" value="lambda repressor-like DNA-binding domains"/>
    <property type="match status" value="1"/>
</dbReference>
<dbReference type="EMBL" id="CP066831">
    <property type="protein sequence ID" value="QQM45024.1"/>
    <property type="molecule type" value="Genomic_DNA"/>
</dbReference>
<protein>
    <submittedName>
        <fullName evidence="2">Helix-turn-helix transcriptional regulator</fullName>
    </submittedName>
</protein>
<dbReference type="AlphaFoldDB" id="A0A7T7L238"/>
<dbReference type="GO" id="GO:0003677">
    <property type="term" value="F:DNA binding"/>
    <property type="evidence" value="ECO:0007669"/>
    <property type="project" value="InterPro"/>
</dbReference>
<evidence type="ECO:0000313" key="3">
    <source>
        <dbReference type="Proteomes" id="UP000595636"/>
    </source>
</evidence>
<dbReference type="InterPro" id="IPR001387">
    <property type="entry name" value="Cro/C1-type_HTH"/>
</dbReference>
<dbReference type="InterPro" id="IPR010982">
    <property type="entry name" value="Lambda_DNA-bd_dom_sf"/>
</dbReference>
<feature type="domain" description="HTH cro/C1-type" evidence="1">
    <location>
        <begin position="22"/>
        <end position="76"/>
    </location>
</feature>
<organism evidence="2 3">
    <name type="scientific">Streptomyces liliifuscus</name>
    <dbReference type="NCBI Taxonomy" id="2797636"/>
    <lineage>
        <taxon>Bacteria</taxon>
        <taxon>Bacillati</taxon>
        <taxon>Actinomycetota</taxon>
        <taxon>Actinomycetes</taxon>
        <taxon>Kitasatosporales</taxon>
        <taxon>Streptomycetaceae</taxon>
        <taxon>Streptomyces</taxon>
    </lineage>
</organism>
<evidence type="ECO:0000313" key="2">
    <source>
        <dbReference type="EMBL" id="QQM45024.1"/>
    </source>
</evidence>
<dbReference type="Pfam" id="PF01381">
    <property type="entry name" value="HTH_3"/>
    <property type="match status" value="1"/>
</dbReference>
<keyword evidence="3" id="KW-1185">Reference proteome</keyword>
<sequence>MRDLPDDDSWIPERLERMGRQLQAERMRQNKTQEAVYLAAGVDRVTLQNIEAGRANPTVTTLLKIAHVLNVPLARLVDGNGPTVP</sequence>
<gene>
    <name evidence="2" type="ORF">JEQ17_40210</name>
</gene>
<dbReference type="CDD" id="cd00093">
    <property type="entry name" value="HTH_XRE"/>
    <property type="match status" value="1"/>
</dbReference>
<evidence type="ECO:0000259" key="1">
    <source>
        <dbReference type="PROSITE" id="PS50943"/>
    </source>
</evidence>
<accession>A0A7T7L238</accession>
<proteinExistence type="predicted"/>
<dbReference type="Gene3D" id="1.10.260.40">
    <property type="entry name" value="lambda repressor-like DNA-binding domains"/>
    <property type="match status" value="1"/>
</dbReference>